<keyword evidence="3 4" id="KW-0539">Nucleus</keyword>
<dbReference type="PANTHER" id="PTHR10917">
    <property type="entry name" value="DNA-DIRECTED RNA POLYMERASES I, II, AND III SUBUNIT RPABC3"/>
    <property type="match status" value="1"/>
</dbReference>
<dbReference type="PANTHER" id="PTHR10917:SF0">
    <property type="entry name" value="DNA-DIRECTED RNA POLYMERASES I, II, AND III SUBUNIT RPABC3"/>
    <property type="match status" value="1"/>
</dbReference>
<comment type="similarity">
    <text evidence="2 4">Belongs to the eukaryotic RPB8 RNA polymerase subunit family.</text>
</comment>
<dbReference type="GO" id="GO:0000419">
    <property type="term" value="C:RNA polymerase V complex"/>
    <property type="evidence" value="ECO:0007669"/>
    <property type="project" value="UniProtKB-ARBA"/>
</dbReference>
<evidence type="ECO:0000256" key="3">
    <source>
        <dbReference type="ARBA" id="ARBA00023242"/>
    </source>
</evidence>
<dbReference type="OrthoDB" id="20018at2759"/>
<dbReference type="SMART" id="SM00658">
    <property type="entry name" value="RPOL8c"/>
    <property type="match status" value="1"/>
</dbReference>
<dbReference type="PIRSF" id="PIRSF000779">
    <property type="entry name" value="RNA_pol_Rpb8"/>
    <property type="match status" value="1"/>
</dbReference>
<comment type="subcellular location">
    <subcellularLocation>
        <location evidence="1">Nucleus</location>
    </subcellularLocation>
</comment>
<sequence>MSANSIILFEDIFIVDKLNPEGKKFDKVTRIEAHSVKSEMEMQLDINSEVYPMAVREKFTMVLAHTLNMDGTPDTGYFNPGGRKATLADNYEYVMHGKLYNITELGSGRASKAEIYVSFGGLLMMLRGEASQTAHFELDQRLFCLIRKL</sequence>
<dbReference type="SUPFAM" id="SSF50249">
    <property type="entry name" value="Nucleic acid-binding proteins"/>
    <property type="match status" value="1"/>
</dbReference>
<protein>
    <submittedName>
        <fullName evidence="5">DNA-directed RNA polymerases II, IV and V subunit 8B</fullName>
    </submittedName>
</protein>
<dbReference type="AlphaFoldDB" id="A0A9Q0J3U5"/>
<evidence type="ECO:0000313" key="6">
    <source>
        <dbReference type="Proteomes" id="UP001141552"/>
    </source>
</evidence>
<dbReference type="FunFam" id="2.40.50.140:FF:000073">
    <property type="entry name" value="DNA-directed RNA polymerases I, II, and III subunit RPABC3"/>
    <property type="match status" value="1"/>
</dbReference>
<dbReference type="GO" id="GO:0005736">
    <property type="term" value="C:RNA polymerase I complex"/>
    <property type="evidence" value="ECO:0007669"/>
    <property type="project" value="TreeGrafter"/>
</dbReference>
<dbReference type="Gene3D" id="2.40.50.140">
    <property type="entry name" value="Nucleic acid-binding proteins"/>
    <property type="match status" value="1"/>
</dbReference>
<dbReference type="InterPro" id="IPR012340">
    <property type="entry name" value="NA-bd_OB-fold"/>
</dbReference>
<evidence type="ECO:0000256" key="2">
    <source>
        <dbReference type="ARBA" id="ARBA00008912"/>
    </source>
</evidence>
<evidence type="ECO:0000256" key="4">
    <source>
        <dbReference type="PIRNR" id="PIRNR000779"/>
    </source>
</evidence>
<accession>A0A9Q0J3U5</accession>
<proteinExistence type="inferred from homology"/>
<dbReference type="GO" id="GO:0003899">
    <property type="term" value="F:DNA-directed RNA polymerase activity"/>
    <property type="evidence" value="ECO:0007669"/>
    <property type="project" value="UniProtKB-UniRule"/>
</dbReference>
<keyword evidence="5" id="KW-0240">DNA-directed RNA polymerase</keyword>
<dbReference type="Pfam" id="PF03870">
    <property type="entry name" value="RNA_pol_Rpb8"/>
    <property type="match status" value="1"/>
</dbReference>
<evidence type="ECO:0000256" key="1">
    <source>
        <dbReference type="ARBA" id="ARBA00004123"/>
    </source>
</evidence>
<comment type="caution">
    <text evidence="5">The sequence shown here is derived from an EMBL/GenBank/DDBJ whole genome shotgun (WGS) entry which is preliminary data.</text>
</comment>
<dbReference type="GO" id="GO:0006351">
    <property type="term" value="P:DNA-templated transcription"/>
    <property type="evidence" value="ECO:0007669"/>
    <property type="project" value="UniProtKB-UniRule"/>
</dbReference>
<evidence type="ECO:0000313" key="5">
    <source>
        <dbReference type="EMBL" id="KAJ4827383.1"/>
    </source>
</evidence>
<dbReference type="Proteomes" id="UP001141552">
    <property type="component" value="Unassembled WGS sequence"/>
</dbReference>
<dbReference type="EMBL" id="JAKUCV010006427">
    <property type="protein sequence ID" value="KAJ4827383.1"/>
    <property type="molecule type" value="Genomic_DNA"/>
</dbReference>
<reference evidence="5" key="1">
    <citation type="submission" date="2022-02" db="EMBL/GenBank/DDBJ databases">
        <authorList>
            <person name="Henning P.M."/>
            <person name="McCubbin A.G."/>
            <person name="Shore J.S."/>
        </authorList>
    </citation>
    <scope>NUCLEOTIDE SEQUENCE</scope>
    <source>
        <strain evidence="5">F60SS</strain>
        <tissue evidence="5">Leaves</tissue>
    </source>
</reference>
<name>A0A9Q0J3U5_9ROSI</name>
<keyword evidence="5" id="KW-0804">Transcription</keyword>
<reference evidence="5" key="2">
    <citation type="journal article" date="2023" name="Plants (Basel)">
        <title>Annotation of the Turnera subulata (Passifloraceae) Draft Genome Reveals the S-Locus Evolved after the Divergence of Turneroideae from Passifloroideae in a Stepwise Manner.</title>
        <authorList>
            <person name="Henning P.M."/>
            <person name="Roalson E.H."/>
            <person name="Mir W."/>
            <person name="McCubbin A.G."/>
            <person name="Shore J.S."/>
        </authorList>
    </citation>
    <scope>NUCLEOTIDE SEQUENCE</scope>
    <source>
        <strain evidence="5">F60SS</strain>
    </source>
</reference>
<dbReference type="InterPro" id="IPR005570">
    <property type="entry name" value="RPABC3"/>
</dbReference>
<dbReference type="GO" id="GO:0005666">
    <property type="term" value="C:RNA polymerase III complex"/>
    <property type="evidence" value="ECO:0007669"/>
    <property type="project" value="TreeGrafter"/>
</dbReference>
<keyword evidence="6" id="KW-1185">Reference proteome</keyword>
<organism evidence="5 6">
    <name type="scientific">Turnera subulata</name>
    <dbReference type="NCBI Taxonomy" id="218843"/>
    <lineage>
        <taxon>Eukaryota</taxon>
        <taxon>Viridiplantae</taxon>
        <taxon>Streptophyta</taxon>
        <taxon>Embryophyta</taxon>
        <taxon>Tracheophyta</taxon>
        <taxon>Spermatophyta</taxon>
        <taxon>Magnoliopsida</taxon>
        <taxon>eudicotyledons</taxon>
        <taxon>Gunneridae</taxon>
        <taxon>Pentapetalae</taxon>
        <taxon>rosids</taxon>
        <taxon>fabids</taxon>
        <taxon>Malpighiales</taxon>
        <taxon>Passifloraceae</taxon>
        <taxon>Turnera</taxon>
    </lineage>
</organism>
<gene>
    <name evidence="5" type="primary">NRPB8B</name>
    <name evidence="5" type="ORF">Tsubulata_007373</name>
</gene>
<dbReference type="GO" id="GO:0005665">
    <property type="term" value="C:RNA polymerase II, core complex"/>
    <property type="evidence" value="ECO:0007669"/>
    <property type="project" value="UniProtKB-UniRule"/>
</dbReference>